<dbReference type="Gene3D" id="3.60.10.10">
    <property type="entry name" value="Endonuclease/exonuclease/phosphatase"/>
    <property type="match status" value="1"/>
</dbReference>
<dbReference type="EMBL" id="JBJQOH010000003">
    <property type="protein sequence ID" value="KAL3693699.1"/>
    <property type="molecule type" value="Genomic_DNA"/>
</dbReference>
<reference evidence="1 2" key="1">
    <citation type="submission" date="2024-09" db="EMBL/GenBank/DDBJ databases">
        <title>Chromosome-scale assembly of Riccia sorocarpa.</title>
        <authorList>
            <person name="Paukszto L."/>
        </authorList>
    </citation>
    <scope>NUCLEOTIDE SEQUENCE [LARGE SCALE GENOMIC DNA]</scope>
    <source>
        <strain evidence="1">LP-2024</strain>
        <tissue evidence="1">Aerial parts of the thallus</tissue>
    </source>
</reference>
<evidence type="ECO:0008006" key="3">
    <source>
        <dbReference type="Google" id="ProtNLM"/>
    </source>
</evidence>
<evidence type="ECO:0000313" key="1">
    <source>
        <dbReference type="EMBL" id="KAL3693699.1"/>
    </source>
</evidence>
<accession>A0ABD3HSV3</accession>
<dbReference type="Proteomes" id="UP001633002">
    <property type="component" value="Unassembled WGS sequence"/>
</dbReference>
<sequence length="597" mass="66739">MEGNIPADVLAPEELWSILDSAEVLKEPIRSEATVAVETNLTSELQGRGSWKNARVELQRDLTEQHRKKYKTLVTPLRDDRGIPVWAQNNCRSAPPHTAFGTLLEGYDGFYRAGIEVGVGGFNFADIPTFARATQESLDNQLEAVQLLLRQSMEESAKGTEYAGLITSIESKMQAAAADTRRAQEGLFQDLTKVVAIQEAEEKGKVRQSLELLEGQINNVNLKCAQSSEVSAEVREQVKLLYAEVVKNNTNEMPQRSVHTAMEELESRMRGYVEAAKNTQHEVLQEREQEARARQARSLNLRLRGIEEEEGEITQEVVHTFFQETLRVSGVQVGQAVQDKTSTAALVFAYFAPAGAPVYDNLDGEDPFLAISRVVTQIEGACWVFGDFNSRTESLQSSKVSLDPLGEDCSNEVWKRDSADQEKNRLTTSFMQFVEVCDLTILNGIHKFPESSGYTYIGETGQSVVDYLLASNSGRERVRHFKVEAQLPESDHCALWCSIEGFSKNSTSRKGQYRPGIYLDKSLRDQYKQKLALSLQQAEPSSDGIAGTIADVARSTFGRKQRGDSRGTIKHVVTQDRLRSQVVQLHVRRLIEHTVIF</sequence>
<name>A0ABD3HSV3_9MARC</name>
<evidence type="ECO:0000313" key="2">
    <source>
        <dbReference type="Proteomes" id="UP001633002"/>
    </source>
</evidence>
<keyword evidence="2" id="KW-1185">Reference proteome</keyword>
<dbReference type="SUPFAM" id="SSF56219">
    <property type="entry name" value="DNase I-like"/>
    <property type="match status" value="1"/>
</dbReference>
<dbReference type="AlphaFoldDB" id="A0ABD3HSV3"/>
<dbReference type="InterPro" id="IPR036691">
    <property type="entry name" value="Endo/exonu/phosph_ase_sf"/>
</dbReference>
<proteinExistence type="predicted"/>
<protein>
    <recommendedName>
        <fullName evidence="3">Endonuclease/exonuclease/phosphatase domain-containing protein</fullName>
    </recommendedName>
</protein>
<comment type="caution">
    <text evidence="1">The sequence shown here is derived from an EMBL/GenBank/DDBJ whole genome shotgun (WGS) entry which is preliminary data.</text>
</comment>
<organism evidence="1 2">
    <name type="scientific">Riccia sorocarpa</name>
    <dbReference type="NCBI Taxonomy" id="122646"/>
    <lineage>
        <taxon>Eukaryota</taxon>
        <taxon>Viridiplantae</taxon>
        <taxon>Streptophyta</taxon>
        <taxon>Embryophyta</taxon>
        <taxon>Marchantiophyta</taxon>
        <taxon>Marchantiopsida</taxon>
        <taxon>Marchantiidae</taxon>
        <taxon>Marchantiales</taxon>
        <taxon>Ricciaceae</taxon>
        <taxon>Riccia</taxon>
    </lineage>
</organism>
<gene>
    <name evidence="1" type="ORF">R1sor_007350</name>
</gene>